<dbReference type="AlphaFoldDB" id="B3JR04"/>
<protein>
    <submittedName>
        <fullName evidence="1">Uncharacterized protein</fullName>
    </submittedName>
</protein>
<evidence type="ECO:0000313" key="2">
    <source>
        <dbReference type="Proteomes" id="UP000003146"/>
    </source>
</evidence>
<evidence type="ECO:0000313" key="1">
    <source>
        <dbReference type="EMBL" id="EDU98618.1"/>
    </source>
</evidence>
<dbReference type="Proteomes" id="UP000003146">
    <property type="component" value="Unassembled WGS sequence"/>
</dbReference>
<reference evidence="1 2" key="2">
    <citation type="submission" date="2008-04" db="EMBL/GenBank/DDBJ databases">
        <authorList>
            <person name="Fulton L."/>
            <person name="Clifton S."/>
            <person name="Fulton B."/>
            <person name="Xu J."/>
            <person name="Minx P."/>
            <person name="Pepin K.H."/>
            <person name="Johnson M."/>
            <person name="Thiruvilangam P."/>
            <person name="Bhonagiri V."/>
            <person name="Nash W.E."/>
            <person name="Mardis E.R."/>
            <person name="Wilson R.K."/>
        </authorList>
    </citation>
    <scope>NUCLEOTIDE SEQUENCE [LARGE SCALE GENOMIC DNA]</scope>
    <source>
        <strain evidence="1 2">DSM 17136</strain>
    </source>
</reference>
<sequence length="68" mass="8229">MCFRAYGFIQTAANIEKKPKAGLKNRINSLRQDIFKPSSNRFSYFNYLSSQKFHKRIRFHKNMYLYTL</sequence>
<comment type="caution">
    <text evidence="1">The sequence shown here is derived from an EMBL/GenBank/DDBJ whole genome shotgun (WGS) entry which is preliminary data.</text>
</comment>
<accession>B3JR04</accession>
<organism evidence="1 2">
    <name type="scientific">Phocaeicola coprocola DSM 17136</name>
    <dbReference type="NCBI Taxonomy" id="470145"/>
    <lineage>
        <taxon>Bacteria</taxon>
        <taxon>Pseudomonadati</taxon>
        <taxon>Bacteroidota</taxon>
        <taxon>Bacteroidia</taxon>
        <taxon>Bacteroidales</taxon>
        <taxon>Bacteroidaceae</taxon>
        <taxon>Phocaeicola</taxon>
    </lineage>
</organism>
<reference evidence="1 2" key="1">
    <citation type="submission" date="2008-04" db="EMBL/GenBank/DDBJ databases">
        <title>Draft genome sequence of Bacteroides coprocola (DSM 17136).</title>
        <authorList>
            <person name="Sudarsanam P."/>
            <person name="Ley R."/>
            <person name="Guruge J."/>
            <person name="Turnbaugh P.J."/>
            <person name="Mahowald M."/>
            <person name="Liep D."/>
            <person name="Gordon J."/>
        </authorList>
    </citation>
    <scope>NUCLEOTIDE SEQUENCE [LARGE SCALE GENOMIC DNA]</scope>
    <source>
        <strain evidence="1 2">DSM 17136</strain>
    </source>
</reference>
<dbReference type="STRING" id="470145.BACCOP_04381"/>
<dbReference type="HOGENOM" id="CLU_2785126_0_0_10"/>
<proteinExistence type="predicted"/>
<dbReference type="EMBL" id="ABIY02000135">
    <property type="protein sequence ID" value="EDU98618.1"/>
    <property type="molecule type" value="Genomic_DNA"/>
</dbReference>
<gene>
    <name evidence="1" type="ORF">BACCOP_04381</name>
</gene>
<name>B3JR04_9BACT</name>